<accession>A0A8T2XMX6</accession>
<evidence type="ECO:0000313" key="1">
    <source>
        <dbReference type="EMBL" id="KAH8494895.1"/>
    </source>
</evidence>
<dbReference type="AlphaFoldDB" id="A0A8T2XMX6"/>
<name>A0A8T2XMX6_POPDE</name>
<evidence type="ECO:0000313" key="2">
    <source>
        <dbReference type="Proteomes" id="UP000807159"/>
    </source>
</evidence>
<keyword evidence="2" id="KW-1185">Reference proteome</keyword>
<protein>
    <submittedName>
        <fullName evidence="1">Uncharacterized protein</fullName>
    </submittedName>
</protein>
<dbReference type="EMBL" id="JACEGQ020000011">
    <property type="protein sequence ID" value="KAH8494895.1"/>
    <property type="molecule type" value="Genomic_DNA"/>
</dbReference>
<proteinExistence type="predicted"/>
<comment type="caution">
    <text evidence="1">The sequence shown here is derived from an EMBL/GenBank/DDBJ whole genome shotgun (WGS) entry which is preliminary data.</text>
</comment>
<reference evidence="1" key="1">
    <citation type="journal article" date="2021" name="J. Hered.">
        <title>Genome Assembly of Salicaceae Populus deltoides (Eastern Cottonwood) I-69 Based on Nanopore Sequencing and Hi-C Technologies.</title>
        <authorList>
            <person name="Bai S."/>
            <person name="Wu H."/>
            <person name="Zhang J."/>
            <person name="Pan Z."/>
            <person name="Zhao W."/>
            <person name="Li Z."/>
            <person name="Tong C."/>
        </authorList>
    </citation>
    <scope>NUCLEOTIDE SEQUENCE</scope>
    <source>
        <tissue evidence="1">Leaf</tissue>
    </source>
</reference>
<organism evidence="1 2">
    <name type="scientific">Populus deltoides</name>
    <name type="common">Eastern poplar</name>
    <name type="synonym">Eastern cottonwood</name>
    <dbReference type="NCBI Taxonomy" id="3696"/>
    <lineage>
        <taxon>Eukaryota</taxon>
        <taxon>Viridiplantae</taxon>
        <taxon>Streptophyta</taxon>
        <taxon>Embryophyta</taxon>
        <taxon>Tracheophyta</taxon>
        <taxon>Spermatophyta</taxon>
        <taxon>Magnoliopsida</taxon>
        <taxon>eudicotyledons</taxon>
        <taxon>Gunneridae</taxon>
        <taxon>Pentapetalae</taxon>
        <taxon>rosids</taxon>
        <taxon>fabids</taxon>
        <taxon>Malpighiales</taxon>
        <taxon>Salicaceae</taxon>
        <taxon>Saliceae</taxon>
        <taxon>Populus</taxon>
    </lineage>
</organism>
<gene>
    <name evidence="1" type="ORF">H0E87_021340</name>
</gene>
<dbReference type="Proteomes" id="UP000807159">
    <property type="component" value="Chromosome 11"/>
</dbReference>
<sequence>MGKNLMVANKEATSLLAINIRNQDSNSFHHMIPQGSVIFIRDPYKTVVQRSDVGFSDRADQSPSGSFFFTSRWMDIHLPSPFQLSLSSILSLVLNALIISSQYSIRIILFGSFLPFSRIEWRISFEMTL</sequence>